<keyword evidence="3" id="KW-1185">Reference proteome</keyword>
<dbReference type="AlphaFoldDB" id="A0A167LAZ7"/>
<sequence length="151" mass="16019">MKQKMQELDKPVDGSDPDNQPVNASEWNQSTRRAVNPEADDFTLPSSAPQGTKPQGYSVGRGPFQAPPGPPPKTTPSLPRGGVTIREPSSEPGRAGIGSSSSSSPPPAQIDVSKINLMPKRPVSLVGTGSNAPAKEDDDDLEYVENPFEDR</sequence>
<protein>
    <submittedName>
        <fullName evidence="2">Uncharacterized protein</fullName>
    </submittedName>
</protein>
<dbReference type="Proteomes" id="UP000076738">
    <property type="component" value="Unassembled WGS sequence"/>
</dbReference>
<evidence type="ECO:0000256" key="1">
    <source>
        <dbReference type="SAM" id="MobiDB-lite"/>
    </source>
</evidence>
<name>A0A167LAZ7_CALVF</name>
<dbReference type="OrthoDB" id="9942608at2759"/>
<feature type="compositionally biased region" description="Polar residues" evidence="1">
    <location>
        <begin position="17"/>
        <end position="33"/>
    </location>
</feature>
<feature type="compositionally biased region" description="Polar residues" evidence="1">
    <location>
        <begin position="44"/>
        <end position="55"/>
    </location>
</feature>
<accession>A0A167LAZ7</accession>
<gene>
    <name evidence="2" type="ORF">CALVIDRAFT_537886</name>
</gene>
<evidence type="ECO:0000313" key="3">
    <source>
        <dbReference type="Proteomes" id="UP000076738"/>
    </source>
</evidence>
<evidence type="ECO:0000313" key="2">
    <source>
        <dbReference type="EMBL" id="KZO95505.1"/>
    </source>
</evidence>
<organism evidence="2 3">
    <name type="scientific">Calocera viscosa (strain TUFC12733)</name>
    <dbReference type="NCBI Taxonomy" id="1330018"/>
    <lineage>
        <taxon>Eukaryota</taxon>
        <taxon>Fungi</taxon>
        <taxon>Dikarya</taxon>
        <taxon>Basidiomycota</taxon>
        <taxon>Agaricomycotina</taxon>
        <taxon>Dacrymycetes</taxon>
        <taxon>Dacrymycetales</taxon>
        <taxon>Dacrymycetaceae</taxon>
        <taxon>Calocera</taxon>
    </lineage>
</organism>
<feature type="compositionally biased region" description="Basic and acidic residues" evidence="1">
    <location>
        <begin position="1"/>
        <end position="13"/>
    </location>
</feature>
<reference evidence="2 3" key="1">
    <citation type="journal article" date="2016" name="Mol. Biol. Evol.">
        <title>Comparative Genomics of Early-Diverging Mushroom-Forming Fungi Provides Insights into the Origins of Lignocellulose Decay Capabilities.</title>
        <authorList>
            <person name="Nagy L.G."/>
            <person name="Riley R."/>
            <person name="Tritt A."/>
            <person name="Adam C."/>
            <person name="Daum C."/>
            <person name="Floudas D."/>
            <person name="Sun H."/>
            <person name="Yadav J.S."/>
            <person name="Pangilinan J."/>
            <person name="Larsson K.H."/>
            <person name="Matsuura K."/>
            <person name="Barry K."/>
            <person name="Labutti K."/>
            <person name="Kuo R."/>
            <person name="Ohm R.A."/>
            <person name="Bhattacharya S.S."/>
            <person name="Shirouzu T."/>
            <person name="Yoshinaga Y."/>
            <person name="Martin F.M."/>
            <person name="Grigoriev I.V."/>
            <person name="Hibbett D.S."/>
        </authorList>
    </citation>
    <scope>NUCLEOTIDE SEQUENCE [LARGE SCALE GENOMIC DNA]</scope>
    <source>
        <strain evidence="2 3">TUFC12733</strain>
    </source>
</reference>
<feature type="compositionally biased region" description="Pro residues" evidence="1">
    <location>
        <begin position="65"/>
        <end position="74"/>
    </location>
</feature>
<proteinExistence type="predicted"/>
<feature type="region of interest" description="Disordered" evidence="1">
    <location>
        <begin position="1"/>
        <end position="151"/>
    </location>
</feature>
<dbReference type="EMBL" id="KV417288">
    <property type="protein sequence ID" value="KZO95505.1"/>
    <property type="molecule type" value="Genomic_DNA"/>
</dbReference>
<dbReference type="STRING" id="1330018.A0A167LAZ7"/>